<dbReference type="SUPFAM" id="SSF53822">
    <property type="entry name" value="Periplasmic binding protein-like I"/>
    <property type="match status" value="1"/>
</dbReference>
<evidence type="ECO:0000313" key="10">
    <source>
        <dbReference type="EMBL" id="HJB07194.1"/>
    </source>
</evidence>
<keyword evidence="6" id="KW-0449">Lipoprotein</keyword>
<name>A0A9D2L744_9FIRM</name>
<dbReference type="Proteomes" id="UP000886804">
    <property type="component" value="Unassembled WGS sequence"/>
</dbReference>
<dbReference type="InterPro" id="IPR003760">
    <property type="entry name" value="PnrA-like"/>
</dbReference>
<feature type="region of interest" description="Disordered" evidence="7">
    <location>
        <begin position="20"/>
        <end position="56"/>
    </location>
</feature>
<reference evidence="10" key="2">
    <citation type="submission" date="2021-04" db="EMBL/GenBank/DDBJ databases">
        <authorList>
            <person name="Gilroy R."/>
        </authorList>
    </citation>
    <scope>NUCLEOTIDE SEQUENCE</scope>
    <source>
        <strain evidence="10">CHK188-4685</strain>
    </source>
</reference>
<comment type="subcellular location">
    <subcellularLocation>
        <location evidence="1">Cell membrane</location>
        <topology evidence="1">Lipid-anchor</topology>
    </subcellularLocation>
</comment>
<protein>
    <submittedName>
        <fullName evidence="10">BMP family ABC transporter substrate-binding protein</fullName>
    </submittedName>
</protein>
<sequence>MRRKMSALLVASLCLGLTACGSSSSSETTAASTTAAEADAAQDDSGESSEAPEASGDPISVCIVYTGNLGDKSYNDSCNEGAQRAVEDFGIELRSLEGTTAAEWEANLVAACEEGYDLIIGASSNIADYIVEHGPDYPDTKFAVIDTTVDLPNVQSISFAQNQGSFLAGAAAAMFTEKTDIEGVNEDAIIGWVGGMDIPVLHDFYVGYEQGAKYINPDITILQAFAGTWTDPLRGKELTLAQYEQGADIVMNVASGTGTGVLEGAAESGLYAIGVDLNQDADQPGHVLTSMVKRVDNACYLVIESVVNGTFEGGSTRYLDLEAGGVSLTDFSVMREALGDQFPEDIVERCNELADQIISGEIVVDNYEGFGPEA</sequence>
<proteinExistence type="inferred from homology"/>
<accession>A0A9D2L744</accession>
<dbReference type="CDD" id="cd19964">
    <property type="entry name" value="PBP1_BMP-like"/>
    <property type="match status" value="1"/>
</dbReference>
<keyword evidence="4 8" id="KW-0732">Signal</keyword>
<comment type="similarity">
    <text evidence="2">Belongs to the BMP lipoprotein family.</text>
</comment>
<keyword evidence="3" id="KW-1003">Cell membrane</keyword>
<dbReference type="AlphaFoldDB" id="A0A9D2L744"/>
<comment type="caution">
    <text evidence="10">The sequence shown here is derived from an EMBL/GenBank/DDBJ whole genome shotgun (WGS) entry which is preliminary data.</text>
</comment>
<evidence type="ECO:0000256" key="1">
    <source>
        <dbReference type="ARBA" id="ARBA00004193"/>
    </source>
</evidence>
<dbReference type="Gene3D" id="3.40.50.2300">
    <property type="match status" value="2"/>
</dbReference>
<dbReference type="PANTHER" id="PTHR34296">
    <property type="entry name" value="TRANSCRIPTIONAL ACTIVATOR PROTEIN MED"/>
    <property type="match status" value="1"/>
</dbReference>
<evidence type="ECO:0000259" key="9">
    <source>
        <dbReference type="Pfam" id="PF02608"/>
    </source>
</evidence>
<reference evidence="10" key="1">
    <citation type="journal article" date="2021" name="PeerJ">
        <title>Extensive microbial diversity within the chicken gut microbiome revealed by metagenomics and culture.</title>
        <authorList>
            <person name="Gilroy R."/>
            <person name="Ravi A."/>
            <person name="Getino M."/>
            <person name="Pursley I."/>
            <person name="Horton D.L."/>
            <person name="Alikhan N.F."/>
            <person name="Baker D."/>
            <person name="Gharbi K."/>
            <person name="Hall N."/>
            <person name="Watson M."/>
            <person name="Adriaenssens E.M."/>
            <person name="Foster-Nyarko E."/>
            <person name="Jarju S."/>
            <person name="Secka A."/>
            <person name="Antonio M."/>
            <person name="Oren A."/>
            <person name="Chaudhuri R.R."/>
            <person name="La Ragione R."/>
            <person name="Hildebrand F."/>
            <person name="Pallen M.J."/>
        </authorList>
    </citation>
    <scope>NUCLEOTIDE SEQUENCE</scope>
    <source>
        <strain evidence="10">CHK188-4685</strain>
    </source>
</reference>
<evidence type="ECO:0000256" key="4">
    <source>
        <dbReference type="ARBA" id="ARBA00022729"/>
    </source>
</evidence>
<gene>
    <name evidence="10" type="ORF">H9716_04945</name>
</gene>
<evidence type="ECO:0000313" key="11">
    <source>
        <dbReference type="Proteomes" id="UP000886804"/>
    </source>
</evidence>
<evidence type="ECO:0000256" key="5">
    <source>
        <dbReference type="ARBA" id="ARBA00023136"/>
    </source>
</evidence>
<dbReference type="PROSITE" id="PS51257">
    <property type="entry name" value="PROKAR_LIPOPROTEIN"/>
    <property type="match status" value="1"/>
</dbReference>
<dbReference type="InterPro" id="IPR028082">
    <property type="entry name" value="Peripla_BP_I"/>
</dbReference>
<evidence type="ECO:0000256" key="8">
    <source>
        <dbReference type="SAM" id="SignalP"/>
    </source>
</evidence>
<organism evidence="10 11">
    <name type="scientific">Candidatus Enterocloster faecavium</name>
    <dbReference type="NCBI Taxonomy" id="2838560"/>
    <lineage>
        <taxon>Bacteria</taxon>
        <taxon>Bacillati</taxon>
        <taxon>Bacillota</taxon>
        <taxon>Clostridia</taxon>
        <taxon>Lachnospirales</taxon>
        <taxon>Lachnospiraceae</taxon>
        <taxon>Enterocloster</taxon>
    </lineage>
</organism>
<dbReference type="Pfam" id="PF02608">
    <property type="entry name" value="Bmp"/>
    <property type="match status" value="1"/>
</dbReference>
<keyword evidence="5" id="KW-0472">Membrane</keyword>
<evidence type="ECO:0000256" key="7">
    <source>
        <dbReference type="SAM" id="MobiDB-lite"/>
    </source>
</evidence>
<feature type="signal peptide" evidence="8">
    <location>
        <begin position="1"/>
        <end position="30"/>
    </location>
</feature>
<dbReference type="InterPro" id="IPR050957">
    <property type="entry name" value="BMP_lipoprotein"/>
</dbReference>
<evidence type="ECO:0000256" key="2">
    <source>
        <dbReference type="ARBA" id="ARBA00008610"/>
    </source>
</evidence>
<feature type="domain" description="ABC transporter substrate-binding protein PnrA-like" evidence="9">
    <location>
        <begin position="61"/>
        <end position="365"/>
    </location>
</feature>
<feature type="chain" id="PRO_5038386954" evidence="8">
    <location>
        <begin position="31"/>
        <end position="374"/>
    </location>
</feature>
<dbReference type="EMBL" id="DWYS01000059">
    <property type="protein sequence ID" value="HJB07194.1"/>
    <property type="molecule type" value="Genomic_DNA"/>
</dbReference>
<dbReference type="PANTHER" id="PTHR34296:SF2">
    <property type="entry name" value="ABC TRANSPORTER GUANOSINE-BINDING PROTEIN NUPN"/>
    <property type="match status" value="1"/>
</dbReference>
<evidence type="ECO:0000256" key="6">
    <source>
        <dbReference type="ARBA" id="ARBA00023288"/>
    </source>
</evidence>
<feature type="compositionally biased region" description="Low complexity" evidence="7">
    <location>
        <begin position="20"/>
        <end position="39"/>
    </location>
</feature>
<dbReference type="GO" id="GO:0005886">
    <property type="term" value="C:plasma membrane"/>
    <property type="evidence" value="ECO:0007669"/>
    <property type="project" value="UniProtKB-SubCell"/>
</dbReference>
<evidence type="ECO:0000256" key="3">
    <source>
        <dbReference type="ARBA" id="ARBA00022475"/>
    </source>
</evidence>